<dbReference type="Proteomes" id="UP000187209">
    <property type="component" value="Unassembled WGS sequence"/>
</dbReference>
<accession>A0A1R2D468</accession>
<evidence type="ECO:0000313" key="1">
    <source>
        <dbReference type="EMBL" id="OMJ96058.1"/>
    </source>
</evidence>
<sequence>MISKINLELHHKPELRKALFNHPKLRTTCRTERKIIKLLEPSLQELENPTKSSLPSQKFIEIRKIICQNFQTRILKPQKFQPSIGPLTNPYPPLLRQTIRSERASFSSSNPIKKHNPSTQLLQEEIESIPLSEAKTYYNERIYWKKRKKGPLPLCIINFNGILGDNSKTSFWDTSSDKLNLVDSVRSGLKLLSDDFYIIIVSWFSREITKLLLKTFADNTIITDAIYLVRHRKQKYRFRHNYTQIYEDFKVQNVSSSVVVITPVVLTREELAERKGLDIFYESSLSGCNKYCTIGLPIACSYDKEVPFCVLVPHCRLNDEHISFLELVKMVLRIKKLSCGDFTKAQCDGEVKLPCEHQEIPLIPLHPKEIGGYPIRYVVFIQFKPKKCRLPMSRNMTRVYGLDNK</sequence>
<protein>
    <submittedName>
        <fullName evidence="1">Uncharacterized protein</fullName>
    </submittedName>
</protein>
<dbReference type="AlphaFoldDB" id="A0A1R2D468"/>
<reference evidence="1 2" key="1">
    <citation type="submission" date="2016-11" db="EMBL/GenBank/DDBJ databases">
        <title>The macronuclear genome of Stentor coeruleus: a giant cell with tiny introns.</title>
        <authorList>
            <person name="Slabodnick M."/>
            <person name="Ruby J.G."/>
            <person name="Reiff S.B."/>
            <person name="Swart E.C."/>
            <person name="Gosai S."/>
            <person name="Prabakaran S."/>
            <person name="Witkowska E."/>
            <person name="Larue G.E."/>
            <person name="Fisher S."/>
            <person name="Freeman R.M."/>
            <person name="Gunawardena J."/>
            <person name="Chu W."/>
            <person name="Stover N.A."/>
            <person name="Gregory B.D."/>
            <person name="Nowacki M."/>
            <person name="Derisi J."/>
            <person name="Roy S.W."/>
            <person name="Marshall W.F."/>
            <person name="Sood P."/>
        </authorList>
    </citation>
    <scope>NUCLEOTIDE SEQUENCE [LARGE SCALE GENOMIC DNA]</scope>
    <source>
        <strain evidence="1">WM001</strain>
    </source>
</reference>
<dbReference type="EMBL" id="MPUH01000004">
    <property type="protein sequence ID" value="OMJ96058.1"/>
    <property type="molecule type" value="Genomic_DNA"/>
</dbReference>
<keyword evidence="2" id="KW-1185">Reference proteome</keyword>
<comment type="caution">
    <text evidence="1">The sequence shown here is derived from an EMBL/GenBank/DDBJ whole genome shotgun (WGS) entry which is preliminary data.</text>
</comment>
<gene>
    <name evidence="1" type="ORF">SteCoe_440</name>
</gene>
<organism evidence="1 2">
    <name type="scientific">Stentor coeruleus</name>
    <dbReference type="NCBI Taxonomy" id="5963"/>
    <lineage>
        <taxon>Eukaryota</taxon>
        <taxon>Sar</taxon>
        <taxon>Alveolata</taxon>
        <taxon>Ciliophora</taxon>
        <taxon>Postciliodesmatophora</taxon>
        <taxon>Heterotrichea</taxon>
        <taxon>Heterotrichida</taxon>
        <taxon>Stentoridae</taxon>
        <taxon>Stentor</taxon>
    </lineage>
</organism>
<dbReference type="OrthoDB" id="313156at2759"/>
<name>A0A1R2D468_9CILI</name>
<evidence type="ECO:0000313" key="2">
    <source>
        <dbReference type="Proteomes" id="UP000187209"/>
    </source>
</evidence>
<proteinExistence type="predicted"/>